<accession>A0A816Q241</accession>
<keyword evidence="1" id="KW-0812">Transmembrane</keyword>
<evidence type="ECO:0000313" key="2">
    <source>
        <dbReference type="EMBL" id="CAF2054410.1"/>
    </source>
</evidence>
<gene>
    <name evidence="2" type="ORF">DARMORV10_C06P03400.1</name>
</gene>
<dbReference type="EMBL" id="HG994370">
    <property type="protein sequence ID" value="CAF2054410.1"/>
    <property type="molecule type" value="Genomic_DNA"/>
</dbReference>
<organism evidence="2">
    <name type="scientific">Brassica napus</name>
    <name type="common">Rape</name>
    <dbReference type="NCBI Taxonomy" id="3708"/>
    <lineage>
        <taxon>Eukaryota</taxon>
        <taxon>Viridiplantae</taxon>
        <taxon>Streptophyta</taxon>
        <taxon>Embryophyta</taxon>
        <taxon>Tracheophyta</taxon>
        <taxon>Spermatophyta</taxon>
        <taxon>Magnoliopsida</taxon>
        <taxon>eudicotyledons</taxon>
        <taxon>Gunneridae</taxon>
        <taxon>Pentapetalae</taxon>
        <taxon>rosids</taxon>
        <taxon>malvids</taxon>
        <taxon>Brassicales</taxon>
        <taxon>Brassicaceae</taxon>
        <taxon>Brassiceae</taxon>
        <taxon>Brassica</taxon>
    </lineage>
</organism>
<dbReference type="AlphaFoldDB" id="A0A816Q241"/>
<sequence length="63" mass="7514">MMVLSSEERPWAASLGWIYLNDSFCFGKNDNYFSQLMLWFLLLRLLLLTLKFTILRSLSHLQQ</sequence>
<keyword evidence="1" id="KW-1133">Transmembrane helix</keyword>
<proteinExistence type="predicted"/>
<keyword evidence="1" id="KW-0472">Membrane</keyword>
<evidence type="ECO:0000256" key="1">
    <source>
        <dbReference type="SAM" id="Phobius"/>
    </source>
</evidence>
<name>A0A816Q241_BRANA</name>
<feature type="transmembrane region" description="Helical" evidence="1">
    <location>
        <begin position="36"/>
        <end position="55"/>
    </location>
</feature>
<protein>
    <submittedName>
        <fullName evidence="2">(rape) hypothetical protein</fullName>
    </submittedName>
</protein>
<reference evidence="2" key="1">
    <citation type="submission" date="2021-01" db="EMBL/GenBank/DDBJ databases">
        <authorList>
            <consortium name="Genoscope - CEA"/>
            <person name="William W."/>
        </authorList>
    </citation>
    <scope>NUCLEOTIDE SEQUENCE</scope>
</reference>
<dbReference type="Proteomes" id="UP001295469">
    <property type="component" value="Chromosome C06"/>
</dbReference>